<dbReference type="PANTHER" id="PTHR22550">
    <property type="entry name" value="SPORE GERMINATION PROTEIN"/>
    <property type="match status" value="1"/>
</dbReference>
<keyword evidence="3" id="KW-0472">Membrane</keyword>
<dbReference type="InterPro" id="IPR036465">
    <property type="entry name" value="vWFA_dom_sf"/>
</dbReference>
<keyword evidence="3" id="KW-0812">Transmembrane</keyword>
<protein>
    <recommendedName>
        <fullName evidence="4">VWFA domain-containing protein</fullName>
    </recommendedName>
</protein>
<dbReference type="AlphaFoldDB" id="A0A1Q2M380"/>
<dbReference type="SUPFAM" id="SSF48452">
    <property type="entry name" value="TPR-like"/>
    <property type="match status" value="1"/>
</dbReference>
<dbReference type="InterPro" id="IPR050768">
    <property type="entry name" value="UPF0353/GerABKA_families"/>
</dbReference>
<dbReference type="Gene3D" id="3.40.50.410">
    <property type="entry name" value="von Willebrand factor, type A domain"/>
    <property type="match status" value="1"/>
</dbReference>
<dbReference type="InterPro" id="IPR011990">
    <property type="entry name" value="TPR-like_helical_dom_sf"/>
</dbReference>
<feature type="region of interest" description="Disordered" evidence="2">
    <location>
        <begin position="483"/>
        <end position="522"/>
    </location>
</feature>
<feature type="transmembrane region" description="Helical" evidence="3">
    <location>
        <begin position="72"/>
        <end position="94"/>
    </location>
</feature>
<dbReference type="RefSeq" id="WP_077401831.1">
    <property type="nucleotide sequence ID" value="NZ_CP019650.1"/>
</dbReference>
<feature type="domain" description="VWFA" evidence="4">
    <location>
        <begin position="108"/>
        <end position="214"/>
    </location>
</feature>
<evidence type="ECO:0000259" key="4">
    <source>
        <dbReference type="Pfam" id="PF13519"/>
    </source>
</evidence>
<keyword evidence="6" id="KW-1185">Reference proteome</keyword>
<feature type="compositionally biased region" description="Basic and acidic residues" evidence="2">
    <location>
        <begin position="483"/>
        <end position="495"/>
    </location>
</feature>
<evidence type="ECO:0000256" key="3">
    <source>
        <dbReference type="SAM" id="Phobius"/>
    </source>
</evidence>
<feature type="repeat" description="TPR" evidence="1">
    <location>
        <begin position="432"/>
        <end position="465"/>
    </location>
</feature>
<reference evidence="5" key="1">
    <citation type="submission" date="2017-02" db="EMBL/GenBank/DDBJ databases">
        <title>Genome of Microbulbifer agarilyticus GP101.</title>
        <authorList>
            <person name="Jung J."/>
            <person name="Bae S.S."/>
            <person name="Baek K."/>
        </authorList>
    </citation>
    <scope>NUCLEOTIDE SEQUENCE [LARGE SCALE GENOMIC DNA]</scope>
    <source>
        <strain evidence="5">GP101</strain>
    </source>
</reference>
<organism evidence="5 6">
    <name type="scientific">Microbulbifer agarilyticus</name>
    <dbReference type="NCBI Taxonomy" id="260552"/>
    <lineage>
        <taxon>Bacteria</taxon>
        <taxon>Pseudomonadati</taxon>
        <taxon>Pseudomonadota</taxon>
        <taxon>Gammaproteobacteria</taxon>
        <taxon>Cellvibrionales</taxon>
        <taxon>Microbulbiferaceae</taxon>
        <taxon>Microbulbifer</taxon>
    </lineage>
</organism>
<dbReference type="InterPro" id="IPR002035">
    <property type="entry name" value="VWF_A"/>
</dbReference>
<gene>
    <name evidence="5" type="ORF">Mag101_05335</name>
</gene>
<dbReference type="Proteomes" id="UP000188219">
    <property type="component" value="Chromosome"/>
</dbReference>
<dbReference type="EMBL" id="CP019650">
    <property type="protein sequence ID" value="AQQ67130.1"/>
    <property type="molecule type" value="Genomic_DNA"/>
</dbReference>
<dbReference type="OrthoDB" id="9807628at2"/>
<keyword evidence="3" id="KW-1133">Transmembrane helix</keyword>
<accession>A0A1Q2M380</accession>
<dbReference type="Pfam" id="PF13519">
    <property type="entry name" value="VWA_2"/>
    <property type="match status" value="1"/>
</dbReference>
<sequence>MSGLIEELGGFLTAFHFLRPLWLLLLPIILTQWWRQRHPAEHAVDKPSLPIAPHLARALSVGERDKTRWPRFLPIDALALLLALLTLATAGPAWTRLPDPLMGRTVPLVIAMQVNQSMTETDVSPSRLERAKQKVYDLLERRDGAPTALVAYAGTAHRVVPLTEDQNLLRPYVEGLGADIMPVEGNNANGALNMAQNILQQAETSGGILFLGDGLDPADVASFNQRNRANTLGMLMLLPSNAKIPGAEQVRDARVERVTPDTRDIEGFVRYFDSGFRRALARNKNLQWDDRGWWLAWPAALLALLWFRRGWMLPTTELPTPSSTLKTRAGVSVGLMLCVVSLLHLVTPWVTAQTSNAQTATTSTTAAPQGPPANAFLSRLFTPDQLGQWLMQRKEYTRAADAFSDVYHRGYAQYQAGHYEDAANTLATLDAPEAIFTRAMAQVKSGQYQSAIAGFEQVLQIDPNFPGAQKNLQLSREILTYMEKSRGEEEEKYEQTESDDDRYDEQQQQEMEAPPTPVSGTEVNAEQWMSTLDTSTSEFLKQRFAVEAASTPASESTP</sequence>
<evidence type="ECO:0000256" key="1">
    <source>
        <dbReference type="PROSITE-ProRule" id="PRU00339"/>
    </source>
</evidence>
<keyword evidence="1" id="KW-0802">TPR repeat</keyword>
<dbReference type="Gene3D" id="1.25.40.10">
    <property type="entry name" value="Tetratricopeptide repeat domain"/>
    <property type="match status" value="1"/>
</dbReference>
<proteinExistence type="predicted"/>
<evidence type="ECO:0000256" key="2">
    <source>
        <dbReference type="SAM" id="MobiDB-lite"/>
    </source>
</evidence>
<dbReference type="STRING" id="260552.Mag101_05335"/>
<dbReference type="SMART" id="SM00028">
    <property type="entry name" value="TPR"/>
    <property type="match status" value="1"/>
</dbReference>
<evidence type="ECO:0000313" key="5">
    <source>
        <dbReference type="EMBL" id="AQQ67130.1"/>
    </source>
</evidence>
<dbReference type="PROSITE" id="PS50005">
    <property type="entry name" value="TPR"/>
    <property type="match status" value="1"/>
</dbReference>
<evidence type="ECO:0000313" key="6">
    <source>
        <dbReference type="Proteomes" id="UP000188219"/>
    </source>
</evidence>
<feature type="transmembrane region" description="Helical" evidence="3">
    <location>
        <begin position="12"/>
        <end position="30"/>
    </location>
</feature>
<dbReference type="PANTHER" id="PTHR22550:SF14">
    <property type="entry name" value="VWFA DOMAIN-CONTAINING PROTEIN"/>
    <property type="match status" value="1"/>
</dbReference>
<name>A0A1Q2M380_9GAMM</name>
<dbReference type="KEGG" id="maga:Mag101_05335"/>
<dbReference type="InterPro" id="IPR019734">
    <property type="entry name" value="TPR_rpt"/>
</dbReference>
<dbReference type="SUPFAM" id="SSF53300">
    <property type="entry name" value="vWA-like"/>
    <property type="match status" value="1"/>
</dbReference>